<dbReference type="RefSeq" id="WP_300951189.1">
    <property type="nucleotide sequence ID" value="NZ_JAUHJQ010000001.1"/>
</dbReference>
<proteinExistence type="predicted"/>
<name>A0ABT8FCB2_9ACTN</name>
<evidence type="ECO:0000313" key="1">
    <source>
        <dbReference type="EMBL" id="MDN4172296.1"/>
    </source>
</evidence>
<sequence>MSDRVLRTSRYRRIFRGVYISAEVDPTEEERVVGALALHPEGAWASHRTAAAWCGIAVPHSAFVHVSVTDPKDRRWQPGLKAHVAPPGTRTRTWRGVPVSEPVRMFVELASMLDLVDLVVAGDSMVRVLGMTAADLRAGLERTSDYWSPAARYAAGFVRDGVRSPMETRVRLLLVLAGLPEPAVAHRVRAANGDVLLELDLAYVEHRLAIEYHGTHHRDDSRTWQRDLRRSELVDRLDWHVVNVTGPDIYSTPGATLERVRHAARAVGLLLPRPQAGWEAHFLVAGRAG</sequence>
<dbReference type="Proteomes" id="UP001168620">
    <property type="component" value="Unassembled WGS sequence"/>
</dbReference>
<dbReference type="Gene3D" id="3.40.960.10">
    <property type="entry name" value="VSR Endonuclease"/>
    <property type="match status" value="1"/>
</dbReference>
<protein>
    <recommendedName>
        <fullName evidence="3">DUF559 domain-containing protein</fullName>
    </recommendedName>
</protein>
<keyword evidence="2" id="KW-1185">Reference proteome</keyword>
<dbReference type="EMBL" id="JAUHJQ010000001">
    <property type="protein sequence ID" value="MDN4172296.1"/>
    <property type="molecule type" value="Genomic_DNA"/>
</dbReference>
<evidence type="ECO:0008006" key="3">
    <source>
        <dbReference type="Google" id="ProtNLM"/>
    </source>
</evidence>
<gene>
    <name evidence="1" type="ORF">QWY28_05035</name>
</gene>
<dbReference type="InterPro" id="IPR011335">
    <property type="entry name" value="Restrct_endonuc-II-like"/>
</dbReference>
<organism evidence="1 2">
    <name type="scientific">Nocardioides oceani</name>
    <dbReference type="NCBI Taxonomy" id="3058369"/>
    <lineage>
        <taxon>Bacteria</taxon>
        <taxon>Bacillati</taxon>
        <taxon>Actinomycetota</taxon>
        <taxon>Actinomycetes</taxon>
        <taxon>Propionibacteriales</taxon>
        <taxon>Nocardioidaceae</taxon>
        <taxon>Nocardioides</taxon>
    </lineage>
</organism>
<reference evidence="1" key="1">
    <citation type="submission" date="2023-06" db="EMBL/GenBank/DDBJ databases">
        <title>Draft genome sequence of Nocardioides sp. SOB77.</title>
        <authorList>
            <person name="Zhang G."/>
        </authorList>
    </citation>
    <scope>NUCLEOTIDE SEQUENCE</scope>
    <source>
        <strain evidence="1">SOB77</strain>
    </source>
</reference>
<accession>A0ABT8FCB2</accession>
<dbReference type="SUPFAM" id="SSF52980">
    <property type="entry name" value="Restriction endonuclease-like"/>
    <property type="match status" value="1"/>
</dbReference>
<comment type="caution">
    <text evidence="1">The sequence shown here is derived from an EMBL/GenBank/DDBJ whole genome shotgun (WGS) entry which is preliminary data.</text>
</comment>
<evidence type="ECO:0000313" key="2">
    <source>
        <dbReference type="Proteomes" id="UP001168620"/>
    </source>
</evidence>